<dbReference type="AlphaFoldDB" id="A0A2T2N3C3"/>
<evidence type="ECO:0000313" key="1">
    <source>
        <dbReference type="EMBL" id="PSN59933.1"/>
    </source>
</evidence>
<reference evidence="1 2" key="1">
    <citation type="journal article" date="2018" name="Front. Microbiol.">
        <title>Genome-Wide Analysis of Corynespora cassiicola Leaf Fall Disease Putative Effectors.</title>
        <authorList>
            <person name="Lopez D."/>
            <person name="Ribeiro S."/>
            <person name="Label P."/>
            <person name="Fumanal B."/>
            <person name="Venisse J.S."/>
            <person name="Kohler A."/>
            <person name="de Oliveira R.R."/>
            <person name="Labutti K."/>
            <person name="Lipzen A."/>
            <person name="Lail K."/>
            <person name="Bauer D."/>
            <person name="Ohm R.A."/>
            <person name="Barry K.W."/>
            <person name="Spatafora J."/>
            <person name="Grigoriev I.V."/>
            <person name="Martin F.M."/>
            <person name="Pujade-Renaud V."/>
        </authorList>
    </citation>
    <scope>NUCLEOTIDE SEQUENCE [LARGE SCALE GENOMIC DNA]</scope>
    <source>
        <strain evidence="1 2">Philippines</strain>
    </source>
</reference>
<evidence type="ECO:0000313" key="2">
    <source>
        <dbReference type="Proteomes" id="UP000240883"/>
    </source>
</evidence>
<gene>
    <name evidence="1" type="ORF">BS50DRAFT_579712</name>
</gene>
<dbReference type="PANTHER" id="PTHR35896:SF3">
    <property type="entry name" value="MAJOR FACILITATOR SUPERFAMILY TRANSPORTER"/>
    <property type="match status" value="1"/>
</dbReference>
<dbReference type="Proteomes" id="UP000240883">
    <property type="component" value="Unassembled WGS sequence"/>
</dbReference>
<protein>
    <submittedName>
        <fullName evidence="1">Uncharacterized protein</fullName>
    </submittedName>
</protein>
<sequence length="138" mass="15761">MEKADFGYYKDEAATIVIPQSELLVGDFEKHKGVWLSTDSHYHHCMYLVNGSTRAYSRMGFTFLDSYLDQRHLQHCFDVITQPRPPLPFKRMDTPMAAAFLSRHRCYLRDLSSTPPENPGAITAALTHPLVVAETGEW</sequence>
<name>A0A2T2N3C3_CORCC</name>
<accession>A0A2T2N3C3</accession>
<dbReference type="EMBL" id="KZ678152">
    <property type="protein sequence ID" value="PSN59933.1"/>
    <property type="molecule type" value="Genomic_DNA"/>
</dbReference>
<dbReference type="OrthoDB" id="3664033at2759"/>
<dbReference type="PANTHER" id="PTHR35896">
    <property type="entry name" value="IG-LIKE DOMAIN-CONTAINING PROTEIN"/>
    <property type="match status" value="1"/>
</dbReference>
<proteinExistence type="predicted"/>
<organism evidence="1 2">
    <name type="scientific">Corynespora cassiicola Philippines</name>
    <dbReference type="NCBI Taxonomy" id="1448308"/>
    <lineage>
        <taxon>Eukaryota</taxon>
        <taxon>Fungi</taxon>
        <taxon>Dikarya</taxon>
        <taxon>Ascomycota</taxon>
        <taxon>Pezizomycotina</taxon>
        <taxon>Dothideomycetes</taxon>
        <taxon>Pleosporomycetidae</taxon>
        <taxon>Pleosporales</taxon>
        <taxon>Corynesporascaceae</taxon>
        <taxon>Corynespora</taxon>
    </lineage>
</organism>
<dbReference type="InterPro" id="IPR053008">
    <property type="entry name" value="Phomopsin_biosynth_assoc"/>
</dbReference>
<keyword evidence="2" id="KW-1185">Reference proteome</keyword>